<keyword evidence="4" id="KW-1185">Reference proteome</keyword>
<dbReference type="EMBL" id="QXGH01000014">
    <property type="protein sequence ID" value="RHW27197.1"/>
    <property type="molecule type" value="Genomic_DNA"/>
</dbReference>
<sequence>MYEGDDTPDPEPAPTPDPPNVPYGNAPQVPYGQTPTYNPVVVTKSSAGVPKLALVIIGVAVLGGVAAAAAGIFAAVGGPGGIGGIDAKDPDDFAEMVEKLEDEKDTTVVTWVGLYTDYIIVDVPYTDDPSDDREISYTWRGGDLEEWTKGTSTDARFDLKEIDPSVIDGMCDPVLAEADGAEKDDCYVFISKPAEGSDVWFRTSASDEFGKSWWVNYDKDGNEVDRGHS</sequence>
<dbReference type="Proteomes" id="UP000283644">
    <property type="component" value="Unassembled WGS sequence"/>
</dbReference>
<organism evidence="3 4">
    <name type="scientific">Nocardioides immobilis</name>
    <dbReference type="NCBI Taxonomy" id="2049295"/>
    <lineage>
        <taxon>Bacteria</taxon>
        <taxon>Bacillati</taxon>
        <taxon>Actinomycetota</taxon>
        <taxon>Actinomycetes</taxon>
        <taxon>Propionibacteriales</taxon>
        <taxon>Nocardioidaceae</taxon>
        <taxon>Nocardioides</taxon>
    </lineage>
</organism>
<protein>
    <submittedName>
        <fullName evidence="3">Uncharacterized protein</fullName>
    </submittedName>
</protein>
<keyword evidence="2" id="KW-1133">Transmembrane helix</keyword>
<name>A0A417Y3P4_9ACTN</name>
<proteinExistence type="predicted"/>
<keyword evidence="2" id="KW-0472">Membrane</keyword>
<keyword evidence="2" id="KW-0812">Transmembrane</keyword>
<dbReference type="AlphaFoldDB" id="A0A417Y3P4"/>
<evidence type="ECO:0000256" key="1">
    <source>
        <dbReference type="SAM" id="MobiDB-lite"/>
    </source>
</evidence>
<accession>A0A417Y3P4</accession>
<evidence type="ECO:0000313" key="4">
    <source>
        <dbReference type="Proteomes" id="UP000283644"/>
    </source>
</evidence>
<evidence type="ECO:0000256" key="2">
    <source>
        <dbReference type="SAM" id="Phobius"/>
    </source>
</evidence>
<gene>
    <name evidence="3" type="ORF">D0Z08_11095</name>
</gene>
<feature type="region of interest" description="Disordered" evidence="1">
    <location>
        <begin position="1"/>
        <end position="30"/>
    </location>
</feature>
<feature type="compositionally biased region" description="Pro residues" evidence="1">
    <location>
        <begin position="10"/>
        <end position="21"/>
    </location>
</feature>
<comment type="caution">
    <text evidence="3">The sequence shown here is derived from an EMBL/GenBank/DDBJ whole genome shotgun (WGS) entry which is preliminary data.</text>
</comment>
<evidence type="ECO:0000313" key="3">
    <source>
        <dbReference type="EMBL" id="RHW27197.1"/>
    </source>
</evidence>
<feature type="transmembrane region" description="Helical" evidence="2">
    <location>
        <begin position="52"/>
        <end position="76"/>
    </location>
</feature>
<reference evidence="3 4" key="1">
    <citation type="submission" date="2018-09" db="EMBL/GenBank/DDBJ databases">
        <title>Genome sequencing of Nocardioides immobilis CCTCC AB 2017083 for comparison to Nocardioides silvaticus.</title>
        <authorList>
            <person name="Li C."/>
            <person name="Wang G."/>
        </authorList>
    </citation>
    <scope>NUCLEOTIDE SEQUENCE [LARGE SCALE GENOMIC DNA]</scope>
    <source>
        <strain evidence="3 4">CCTCC AB 2017083</strain>
    </source>
</reference>